<dbReference type="Proteomes" id="UP000001542">
    <property type="component" value="Unassembled WGS sequence"/>
</dbReference>
<dbReference type="PANTHER" id="PTHR21580:SF28">
    <property type="entry name" value="BOREALIN N-TERMINAL DOMAIN-CONTAINING PROTEIN-RELATED"/>
    <property type="match status" value="1"/>
</dbReference>
<evidence type="ECO:0000313" key="2">
    <source>
        <dbReference type="EMBL" id="EAY08595.1"/>
    </source>
</evidence>
<dbReference type="PANTHER" id="PTHR21580">
    <property type="entry name" value="SHIPPO-1-RELATED"/>
    <property type="match status" value="1"/>
</dbReference>
<sequence length="409" mass="45339">MTLACFSAIQDTTKTPGPGQYQTDQLHCIGGSLSLKNTIRPKYNYNQDYINTAQYIGPISTISPIKITIGKRIEKRAMEETIGPQYVPDPKETFRKSVTIKSRYEKKNIPKMPGPADYSPSRPSTTSIPAQGPRGDLFLGFTADSPGPAAYEVKSDFGKECPKVAIRPINVIENPEDTNPGYQYNELGDFGKNARKSSFGRAARTTNYQTITLGPGQYEGANRPYTTSTQLGPSIRSIPHNSRGFRASTDSLYDTRQFPQIKQRTISRQCGRGPLDYINDSPGPSYLPNTTLDLRPISIHQKIEVKPSAYTPGPGDYTPMNPGEFQKINCQLKGPLDRNFFFPDKDIPGPAAYKVETEKSGCKWTIGERSLPKYSRANTRASTLRASTAFGNPRNQDNRQFSKTAPIVL</sequence>
<dbReference type="VEuPathDB" id="TrichDB:TVAG_191180"/>
<feature type="region of interest" description="Disordered" evidence="1">
    <location>
        <begin position="386"/>
        <end position="409"/>
    </location>
</feature>
<organism evidence="2 3">
    <name type="scientific">Trichomonas vaginalis (strain ATCC PRA-98 / G3)</name>
    <dbReference type="NCBI Taxonomy" id="412133"/>
    <lineage>
        <taxon>Eukaryota</taxon>
        <taxon>Metamonada</taxon>
        <taxon>Parabasalia</taxon>
        <taxon>Trichomonadida</taxon>
        <taxon>Trichomonadidae</taxon>
        <taxon>Trichomonas</taxon>
    </lineage>
</organism>
<dbReference type="VEuPathDB" id="TrichDB:TVAGG3_0821060"/>
<name>A2EFK1_TRIV3</name>
<dbReference type="AlphaFoldDB" id="A2EFK1"/>
<evidence type="ECO:0000256" key="1">
    <source>
        <dbReference type="SAM" id="MobiDB-lite"/>
    </source>
</evidence>
<reference evidence="2" key="2">
    <citation type="journal article" date="2007" name="Science">
        <title>Draft genome sequence of the sexually transmitted pathogen Trichomonas vaginalis.</title>
        <authorList>
            <person name="Carlton J.M."/>
            <person name="Hirt R.P."/>
            <person name="Silva J.C."/>
            <person name="Delcher A.L."/>
            <person name="Schatz M."/>
            <person name="Zhao Q."/>
            <person name="Wortman J.R."/>
            <person name="Bidwell S.L."/>
            <person name="Alsmark U.C.M."/>
            <person name="Besteiro S."/>
            <person name="Sicheritz-Ponten T."/>
            <person name="Noel C.J."/>
            <person name="Dacks J.B."/>
            <person name="Foster P.G."/>
            <person name="Simillion C."/>
            <person name="Van de Peer Y."/>
            <person name="Miranda-Saavedra D."/>
            <person name="Barton G.J."/>
            <person name="Westrop G.D."/>
            <person name="Mueller S."/>
            <person name="Dessi D."/>
            <person name="Fiori P.L."/>
            <person name="Ren Q."/>
            <person name="Paulsen I."/>
            <person name="Zhang H."/>
            <person name="Bastida-Corcuera F.D."/>
            <person name="Simoes-Barbosa A."/>
            <person name="Brown M.T."/>
            <person name="Hayes R.D."/>
            <person name="Mukherjee M."/>
            <person name="Okumura C.Y."/>
            <person name="Schneider R."/>
            <person name="Smith A.J."/>
            <person name="Vanacova S."/>
            <person name="Villalvazo M."/>
            <person name="Haas B.J."/>
            <person name="Pertea M."/>
            <person name="Feldblyum T.V."/>
            <person name="Utterback T.R."/>
            <person name="Shu C.L."/>
            <person name="Osoegawa K."/>
            <person name="de Jong P.J."/>
            <person name="Hrdy I."/>
            <person name="Horvathova L."/>
            <person name="Zubacova Z."/>
            <person name="Dolezal P."/>
            <person name="Malik S.B."/>
            <person name="Logsdon J.M. Jr."/>
            <person name="Henze K."/>
            <person name="Gupta A."/>
            <person name="Wang C.C."/>
            <person name="Dunne R.L."/>
            <person name="Upcroft J.A."/>
            <person name="Upcroft P."/>
            <person name="White O."/>
            <person name="Salzberg S.L."/>
            <person name="Tang P."/>
            <person name="Chiu C.-H."/>
            <person name="Lee Y.-S."/>
            <person name="Embley T.M."/>
            <person name="Coombs G.H."/>
            <person name="Mottram J.C."/>
            <person name="Tachezy J."/>
            <person name="Fraser-Liggett C.M."/>
            <person name="Johnson P.J."/>
        </authorList>
    </citation>
    <scope>NUCLEOTIDE SEQUENCE [LARGE SCALE GENOMIC DNA]</scope>
    <source>
        <strain evidence="2">G3</strain>
    </source>
</reference>
<feature type="region of interest" description="Disordered" evidence="1">
    <location>
        <begin position="106"/>
        <end position="128"/>
    </location>
</feature>
<keyword evidence="3" id="KW-1185">Reference proteome</keyword>
<dbReference type="InParanoid" id="A2EFK1"/>
<dbReference type="OrthoDB" id="406368at2759"/>
<accession>A2EFK1</accession>
<dbReference type="InterPro" id="IPR010736">
    <property type="entry name" value="SHIPPO-rpt"/>
</dbReference>
<dbReference type="InterPro" id="IPR051291">
    <property type="entry name" value="CIMAP"/>
</dbReference>
<dbReference type="EMBL" id="DS113375">
    <property type="protein sequence ID" value="EAY08595.1"/>
    <property type="molecule type" value="Genomic_DNA"/>
</dbReference>
<dbReference type="RefSeq" id="XP_001320818.1">
    <property type="nucleotide sequence ID" value="XM_001320783.1"/>
</dbReference>
<proteinExistence type="predicted"/>
<protein>
    <submittedName>
        <fullName evidence="2">Uncharacterized protein</fullName>
    </submittedName>
</protein>
<evidence type="ECO:0000313" key="3">
    <source>
        <dbReference type="Proteomes" id="UP000001542"/>
    </source>
</evidence>
<dbReference type="Pfam" id="PF07004">
    <property type="entry name" value="SHIPPO-rpt"/>
    <property type="match status" value="2"/>
</dbReference>
<feature type="compositionally biased region" description="Polar residues" evidence="1">
    <location>
        <begin position="386"/>
        <end position="403"/>
    </location>
</feature>
<gene>
    <name evidence="2" type="ORF">TVAG_191180</name>
</gene>
<dbReference type="KEGG" id="tva:4766499"/>
<reference evidence="2" key="1">
    <citation type="submission" date="2006-10" db="EMBL/GenBank/DDBJ databases">
        <authorList>
            <person name="Amadeo P."/>
            <person name="Zhao Q."/>
            <person name="Wortman J."/>
            <person name="Fraser-Liggett C."/>
            <person name="Carlton J."/>
        </authorList>
    </citation>
    <scope>NUCLEOTIDE SEQUENCE</scope>
    <source>
        <strain evidence="2">G3</strain>
    </source>
</reference>